<dbReference type="EMBL" id="CAMPGE010004471">
    <property type="protein sequence ID" value="CAI2363322.1"/>
    <property type="molecule type" value="Genomic_DNA"/>
</dbReference>
<protein>
    <submittedName>
        <fullName evidence="2">Uncharacterized protein</fullName>
    </submittedName>
</protein>
<reference evidence="2" key="1">
    <citation type="submission" date="2023-07" db="EMBL/GenBank/DDBJ databases">
        <authorList>
            <consortium name="AG Swart"/>
            <person name="Singh M."/>
            <person name="Singh A."/>
            <person name="Seah K."/>
            <person name="Emmerich C."/>
        </authorList>
    </citation>
    <scope>NUCLEOTIDE SEQUENCE</scope>
    <source>
        <strain evidence="2">DP1</strain>
    </source>
</reference>
<proteinExistence type="predicted"/>
<evidence type="ECO:0000313" key="2">
    <source>
        <dbReference type="EMBL" id="CAI2363322.1"/>
    </source>
</evidence>
<gene>
    <name evidence="2" type="ORF">ECRASSUSDP1_LOCUS4652</name>
</gene>
<name>A0AAD1U9T0_EUPCR</name>
<organism evidence="2 3">
    <name type="scientific">Euplotes crassus</name>
    <dbReference type="NCBI Taxonomy" id="5936"/>
    <lineage>
        <taxon>Eukaryota</taxon>
        <taxon>Sar</taxon>
        <taxon>Alveolata</taxon>
        <taxon>Ciliophora</taxon>
        <taxon>Intramacronucleata</taxon>
        <taxon>Spirotrichea</taxon>
        <taxon>Hypotrichia</taxon>
        <taxon>Euplotida</taxon>
        <taxon>Euplotidae</taxon>
        <taxon>Moneuplotes</taxon>
    </lineage>
</organism>
<sequence>MILNKYIMMKYNDQNLRTNSVSRRDFIDHLRESIELKKKEMEKTQAQDFQNTQKKKEESTESNLSSEEESSCQMSLQYEKDQEDLSQFHVLDTGYKIPIGETPKFVQKQDSIHRKLLKSFERDPLAIYENTMMSDDNHQEGLNENEGEAKMETQFEPQKEDFLSSMFLKPEMKNHENFTKPHTPYILDKKGKKHLLSLYARDQSRRELIDILMKDKKVPDLNLNISPTNLRSQVLINYEKLKCNPDIDIDVNELNLLKIRETTYHRYEKEYRECLQKEHQEIRKKSILSRNPLVTFSRTLSRPRERGRK</sequence>
<accession>A0AAD1U9T0</accession>
<evidence type="ECO:0000313" key="3">
    <source>
        <dbReference type="Proteomes" id="UP001295684"/>
    </source>
</evidence>
<evidence type="ECO:0000256" key="1">
    <source>
        <dbReference type="SAM" id="MobiDB-lite"/>
    </source>
</evidence>
<dbReference type="AlphaFoldDB" id="A0AAD1U9T0"/>
<keyword evidence="3" id="KW-1185">Reference proteome</keyword>
<feature type="region of interest" description="Disordered" evidence="1">
    <location>
        <begin position="38"/>
        <end position="75"/>
    </location>
</feature>
<comment type="caution">
    <text evidence="2">The sequence shown here is derived from an EMBL/GenBank/DDBJ whole genome shotgun (WGS) entry which is preliminary data.</text>
</comment>
<dbReference type="Proteomes" id="UP001295684">
    <property type="component" value="Unassembled WGS sequence"/>
</dbReference>